<evidence type="ECO:0000313" key="2">
    <source>
        <dbReference type="EMBL" id="MBK0401150.1"/>
    </source>
</evidence>
<comment type="caution">
    <text evidence="2">The sequence shown here is derived from an EMBL/GenBank/DDBJ whole genome shotgun (WGS) entry which is preliminary data.</text>
</comment>
<proteinExistence type="predicted"/>
<dbReference type="RefSeq" id="WP_200613341.1">
    <property type="nucleotide sequence ID" value="NZ_JAEHHL010000015.1"/>
</dbReference>
<dbReference type="InterPro" id="IPR051044">
    <property type="entry name" value="MAG_DAG_Lipase"/>
</dbReference>
<dbReference type="Proteomes" id="UP000655420">
    <property type="component" value="Unassembled WGS sequence"/>
</dbReference>
<name>A0A8J7SJR7_9RHOB</name>
<dbReference type="AlphaFoldDB" id="A0A8J7SJR7"/>
<dbReference type="EMBL" id="JAEHHL010000015">
    <property type="protein sequence ID" value="MBK0401150.1"/>
    <property type="molecule type" value="Genomic_DNA"/>
</dbReference>
<feature type="domain" description="Serine aminopeptidase S33" evidence="1">
    <location>
        <begin position="40"/>
        <end position="292"/>
    </location>
</feature>
<dbReference type="SUPFAM" id="SSF53474">
    <property type="entry name" value="alpha/beta-Hydrolases"/>
    <property type="match status" value="1"/>
</dbReference>
<organism evidence="2 3">
    <name type="scientific">Thermohalobaculum xanthum</name>
    <dbReference type="NCBI Taxonomy" id="2753746"/>
    <lineage>
        <taxon>Bacteria</taxon>
        <taxon>Pseudomonadati</taxon>
        <taxon>Pseudomonadota</taxon>
        <taxon>Alphaproteobacteria</taxon>
        <taxon>Rhodobacterales</taxon>
        <taxon>Paracoccaceae</taxon>
        <taxon>Thermohalobaculum</taxon>
    </lineage>
</organism>
<dbReference type="InterPro" id="IPR029058">
    <property type="entry name" value="AB_hydrolase_fold"/>
</dbReference>
<accession>A0A8J7SJR7</accession>
<dbReference type="Gene3D" id="3.40.50.1820">
    <property type="entry name" value="alpha/beta hydrolase"/>
    <property type="match status" value="1"/>
</dbReference>
<gene>
    <name evidence="2" type="ORF">H0I76_18280</name>
</gene>
<dbReference type="Pfam" id="PF12146">
    <property type="entry name" value="Hydrolase_4"/>
    <property type="match status" value="1"/>
</dbReference>
<keyword evidence="3" id="KW-1185">Reference proteome</keyword>
<dbReference type="GO" id="GO:0016787">
    <property type="term" value="F:hydrolase activity"/>
    <property type="evidence" value="ECO:0007669"/>
    <property type="project" value="UniProtKB-KW"/>
</dbReference>
<keyword evidence="2" id="KW-0378">Hydrolase</keyword>
<reference evidence="2" key="1">
    <citation type="submission" date="2020-12" db="EMBL/GenBank/DDBJ databases">
        <title>Bacterial taxonomy.</title>
        <authorList>
            <person name="Pan X."/>
        </authorList>
    </citation>
    <scope>NUCLEOTIDE SEQUENCE</scope>
    <source>
        <strain evidence="2">M0105</strain>
    </source>
</reference>
<protein>
    <submittedName>
        <fullName evidence="2">Alpha/beta hydrolase</fullName>
    </submittedName>
</protein>
<evidence type="ECO:0000313" key="3">
    <source>
        <dbReference type="Proteomes" id="UP000655420"/>
    </source>
</evidence>
<sequence>MDGQGPQLPPGGAPWERLLHFRAADGLGLRGAVWNAGGRRGHVLLLPGRTEFLEKLCIPAAELIARDFAVAALDWRGQGLSDRMLPDGLKGHVGDFAEYRSDLAAFVAVPEVAALGGPRLVAAHSMGGCIAIGAALRGELAADAVILSAPMLGIALSPFARAAGAVVVTLGAGMRQHHLWAPLPAPSKPYVLQGFARNVLTQDEAVFDWIVRILNDVPGLRLGQAPTIGWLDAAGAEMRFIASSRKRLGMPTLALIGTDEKVVDTGALRRLAGPLGIEVVTIEGARHELFLEAAPMRAAVWRAIDRFLTLHDI</sequence>
<dbReference type="InterPro" id="IPR022742">
    <property type="entry name" value="Hydrolase_4"/>
</dbReference>
<evidence type="ECO:0000259" key="1">
    <source>
        <dbReference type="Pfam" id="PF12146"/>
    </source>
</evidence>
<dbReference type="PANTHER" id="PTHR11614">
    <property type="entry name" value="PHOSPHOLIPASE-RELATED"/>
    <property type="match status" value="1"/>
</dbReference>